<accession>A0A8H4VZC7</accession>
<dbReference type="Gene3D" id="3.40.50.12500">
    <property type="match status" value="1"/>
</dbReference>
<dbReference type="InterPro" id="IPR053714">
    <property type="entry name" value="Iso_Racemase_Enz_sf"/>
</dbReference>
<dbReference type="AlphaFoldDB" id="A0A8H4VZC7"/>
<reference evidence="1 2" key="1">
    <citation type="submission" date="2020-03" db="EMBL/GenBank/DDBJ databases">
        <title>Draft Genome Sequence of Cudoniella acicularis.</title>
        <authorList>
            <person name="Buettner E."/>
            <person name="Kellner H."/>
        </authorList>
    </citation>
    <scope>NUCLEOTIDE SEQUENCE [LARGE SCALE GENOMIC DNA]</scope>
    <source>
        <strain evidence="1 2">DSM 108380</strain>
    </source>
</reference>
<dbReference type="PIRSF" id="PIRSF015736">
    <property type="entry name" value="MI"/>
    <property type="match status" value="1"/>
</dbReference>
<dbReference type="InterPro" id="IPR026286">
    <property type="entry name" value="MaiA/AMDase"/>
</dbReference>
<gene>
    <name evidence="1" type="ORF">G7Y89_g9739</name>
</gene>
<evidence type="ECO:0008006" key="3">
    <source>
        <dbReference type="Google" id="ProtNLM"/>
    </source>
</evidence>
<keyword evidence="2" id="KW-1185">Reference proteome</keyword>
<sequence length="251" mass="26836">MASRPPPIRLGIIVPSSNTALEPLTNALLLSINASLPASSPKLTAHYTRIPITSISLTPSALSQFDPRALLSAAVLLSHANVSLIGWSGTSSGWLGFAHDTSLCSLIEQETGIKATTSILGLNRAMEIWGVKKMGLVTPYMDDVQATIVENYNGIGIEIVERHMGVERNGDIAEVGEEVLDGLVGEVVAGGVDVVSTFCTNLVAAQRVGFWEGIYGVPVFDTVTTVVWDMCRILDVDLSNVKEWGIIFSKK</sequence>
<dbReference type="PANTHER" id="PTHR40267">
    <property type="entry name" value="BLR3294 PROTEIN"/>
    <property type="match status" value="1"/>
</dbReference>
<comment type="caution">
    <text evidence="1">The sequence shown here is derived from an EMBL/GenBank/DDBJ whole genome shotgun (WGS) entry which is preliminary data.</text>
</comment>
<name>A0A8H4VZC7_9HELO</name>
<dbReference type="Pfam" id="PF17645">
    <property type="entry name" value="Amdase"/>
    <property type="match status" value="1"/>
</dbReference>
<evidence type="ECO:0000313" key="1">
    <source>
        <dbReference type="EMBL" id="KAF4628408.1"/>
    </source>
</evidence>
<proteinExistence type="predicted"/>
<dbReference type="Proteomes" id="UP000566819">
    <property type="component" value="Unassembled WGS sequence"/>
</dbReference>
<dbReference type="OrthoDB" id="414270at2759"/>
<dbReference type="EMBL" id="JAAMPI010000816">
    <property type="protein sequence ID" value="KAF4628408.1"/>
    <property type="molecule type" value="Genomic_DNA"/>
</dbReference>
<dbReference type="PANTHER" id="PTHR40267:SF1">
    <property type="entry name" value="BLR3294 PROTEIN"/>
    <property type="match status" value="1"/>
</dbReference>
<protein>
    <recommendedName>
        <fullName evidence="3">Asp/Glu racemase</fullName>
    </recommendedName>
</protein>
<evidence type="ECO:0000313" key="2">
    <source>
        <dbReference type="Proteomes" id="UP000566819"/>
    </source>
</evidence>
<organism evidence="1 2">
    <name type="scientific">Cudoniella acicularis</name>
    <dbReference type="NCBI Taxonomy" id="354080"/>
    <lineage>
        <taxon>Eukaryota</taxon>
        <taxon>Fungi</taxon>
        <taxon>Dikarya</taxon>
        <taxon>Ascomycota</taxon>
        <taxon>Pezizomycotina</taxon>
        <taxon>Leotiomycetes</taxon>
        <taxon>Helotiales</taxon>
        <taxon>Tricladiaceae</taxon>
        <taxon>Cudoniella</taxon>
    </lineage>
</organism>